<dbReference type="eggNOG" id="COG0778">
    <property type="taxonomic scope" value="Bacteria"/>
</dbReference>
<dbReference type="InterPro" id="IPR000415">
    <property type="entry name" value="Nitroreductase-like"/>
</dbReference>
<dbReference type="InterPro" id="IPR026021">
    <property type="entry name" value="YdjA-like"/>
</dbReference>
<dbReference type="EMBL" id="AALY01000004">
    <property type="protein sequence ID" value="EAP75218.1"/>
    <property type="molecule type" value="Genomic_DNA"/>
</dbReference>
<comment type="similarity">
    <text evidence="1 7">Belongs to the nitroreductase family.</text>
</comment>
<evidence type="ECO:0000256" key="1">
    <source>
        <dbReference type="ARBA" id="ARBA00007118"/>
    </source>
</evidence>
<dbReference type="Gene3D" id="3.40.109.10">
    <property type="entry name" value="NADH Oxidase"/>
    <property type="match status" value="1"/>
</dbReference>
<organism evidence="10 11">
    <name type="scientific">Roseovarius nubinhibens (strain ATCC BAA-591 / DSM 15170 / ISM)</name>
    <dbReference type="NCBI Taxonomy" id="89187"/>
    <lineage>
        <taxon>Bacteria</taxon>
        <taxon>Pseudomonadati</taxon>
        <taxon>Pseudomonadota</taxon>
        <taxon>Alphaproteobacteria</taxon>
        <taxon>Rhodobacterales</taxon>
        <taxon>Roseobacteraceae</taxon>
        <taxon>Roseovarius</taxon>
    </lineage>
</organism>
<keyword evidence="11" id="KW-1185">Reference proteome</keyword>
<dbReference type="OrthoDB" id="9804207at2"/>
<sequence length="194" mass="20514">MTDQSPAPAVMEFLLSRRSRPAKLLQGPAPDRAALTPILTAAARTPDHGKLVPWRFVVLETAALRRLGDLVASCGAASGRSDEDIAKARACYDSSPLAVVVIEAPKPSDKIPEVEQTYSAGAVCLALLNAALASGWGANWLTGWPVFDRHFVEAGLGLAASERVAGIIHIGTAETAPPDRPRPDLAEITTWMDA</sequence>
<dbReference type="STRING" id="89187.ISM_11540"/>
<proteinExistence type="inferred from homology"/>
<comment type="caution">
    <text evidence="10">The sequence shown here is derived from an EMBL/GenBank/DDBJ whole genome shotgun (WGS) entry which is preliminary data.</text>
</comment>
<dbReference type="RefSeq" id="WP_009814317.1">
    <property type="nucleotide sequence ID" value="NZ_CH724156.1"/>
</dbReference>
<dbReference type="AlphaFoldDB" id="A3SRJ5"/>
<evidence type="ECO:0000256" key="5">
    <source>
        <dbReference type="ARBA" id="ARBA00023002"/>
    </source>
</evidence>
<evidence type="ECO:0000313" key="10">
    <source>
        <dbReference type="EMBL" id="EAP75218.1"/>
    </source>
</evidence>
<comment type="cofactor">
    <cofactor evidence="8">
        <name>FMN</name>
        <dbReference type="ChEBI" id="CHEBI:58210"/>
    </cofactor>
    <text evidence="8">Binds 1 FMN per subunit.</text>
</comment>
<evidence type="ECO:0000256" key="7">
    <source>
        <dbReference type="PIRNR" id="PIRNR000232"/>
    </source>
</evidence>
<dbReference type="Pfam" id="PF00881">
    <property type="entry name" value="Nitroreductase"/>
    <property type="match status" value="1"/>
</dbReference>
<keyword evidence="2 7" id="KW-0285">Flavoprotein</keyword>
<evidence type="ECO:0000256" key="4">
    <source>
        <dbReference type="ARBA" id="ARBA00022857"/>
    </source>
</evidence>
<evidence type="ECO:0000256" key="3">
    <source>
        <dbReference type="ARBA" id="ARBA00022643"/>
    </source>
</evidence>
<keyword evidence="6 7" id="KW-0520">NAD</keyword>
<evidence type="ECO:0000313" key="11">
    <source>
        <dbReference type="Proteomes" id="UP000005954"/>
    </source>
</evidence>
<feature type="binding site" description="in other chain" evidence="8">
    <location>
        <begin position="140"/>
        <end position="142"/>
    </location>
    <ligand>
        <name>FMN</name>
        <dbReference type="ChEBI" id="CHEBI:58210"/>
        <note>ligand shared between dimeric partners</note>
    </ligand>
</feature>
<gene>
    <name evidence="10" type="ORF">ISM_11540</name>
</gene>
<keyword evidence="4 7" id="KW-0521">NADP</keyword>
<protein>
    <recommendedName>
        <fullName evidence="7">Putative NAD(P)H nitroreductase</fullName>
        <ecNumber evidence="7">1.-.-.-</ecNumber>
    </recommendedName>
</protein>
<evidence type="ECO:0000256" key="2">
    <source>
        <dbReference type="ARBA" id="ARBA00022630"/>
    </source>
</evidence>
<feature type="binding site" evidence="8">
    <location>
        <position position="48"/>
    </location>
    <ligand>
        <name>FMN</name>
        <dbReference type="ChEBI" id="CHEBI:58210"/>
        <note>ligand shared between dimeric partners</note>
    </ligand>
</feature>
<keyword evidence="5 7" id="KW-0560">Oxidoreductase</keyword>
<dbReference type="PANTHER" id="PTHR43821:SF1">
    <property type="entry name" value="NAD(P)H NITROREDUCTASE YDJA-RELATED"/>
    <property type="match status" value="1"/>
</dbReference>
<feature type="binding site" evidence="8">
    <location>
        <position position="44"/>
    </location>
    <ligand>
        <name>FMN</name>
        <dbReference type="ChEBI" id="CHEBI:58210"/>
        <note>ligand shared between dimeric partners</note>
    </ligand>
</feature>
<name>A3SRJ5_ROSNI</name>
<keyword evidence="3 7" id="KW-0288">FMN</keyword>
<evidence type="ECO:0000256" key="8">
    <source>
        <dbReference type="PIRSR" id="PIRSR000232-1"/>
    </source>
</evidence>
<accession>A3SRJ5</accession>
<dbReference type="PANTHER" id="PTHR43821">
    <property type="entry name" value="NAD(P)H NITROREDUCTASE YDJA-RELATED"/>
    <property type="match status" value="1"/>
</dbReference>
<evidence type="ECO:0000259" key="9">
    <source>
        <dbReference type="Pfam" id="PF00881"/>
    </source>
</evidence>
<dbReference type="InterPro" id="IPR052530">
    <property type="entry name" value="NAD(P)H_nitroreductase"/>
</dbReference>
<dbReference type="Proteomes" id="UP000005954">
    <property type="component" value="Unassembled WGS sequence"/>
</dbReference>
<dbReference type="GO" id="GO:0016491">
    <property type="term" value="F:oxidoreductase activity"/>
    <property type="evidence" value="ECO:0007669"/>
    <property type="project" value="UniProtKB-UniRule"/>
</dbReference>
<reference evidence="10 11" key="1">
    <citation type="submission" date="2005-12" db="EMBL/GenBank/DDBJ databases">
        <authorList>
            <person name="Moran M.A."/>
            <person name="Ferriera S."/>
            <person name="Johnson J."/>
            <person name="Kravitz S."/>
            <person name="Halpern A."/>
            <person name="Remington K."/>
            <person name="Beeson K."/>
            <person name="Tran B."/>
            <person name="Rogers Y.-H."/>
            <person name="Friedman R."/>
            <person name="Venter J.C."/>
        </authorList>
    </citation>
    <scope>NUCLEOTIDE SEQUENCE [LARGE SCALE GENOMIC DNA]</scope>
    <source>
        <strain evidence="11">ATCC BAA-591 / DSM 15170 / ISM</strain>
    </source>
</reference>
<dbReference type="PIRSF" id="PIRSF000232">
    <property type="entry name" value="YdjA"/>
    <property type="match status" value="1"/>
</dbReference>
<dbReference type="HOGENOM" id="CLU_070764_5_0_5"/>
<dbReference type="InterPro" id="IPR029479">
    <property type="entry name" value="Nitroreductase"/>
</dbReference>
<feature type="domain" description="Nitroreductase" evidence="9">
    <location>
        <begin position="17"/>
        <end position="171"/>
    </location>
</feature>
<dbReference type="EC" id="1.-.-.-" evidence="7"/>
<dbReference type="SUPFAM" id="SSF55469">
    <property type="entry name" value="FMN-dependent nitroreductase-like"/>
    <property type="match status" value="1"/>
</dbReference>
<evidence type="ECO:0000256" key="6">
    <source>
        <dbReference type="ARBA" id="ARBA00023027"/>
    </source>
</evidence>
<feature type="binding site" description="in other chain" evidence="8">
    <location>
        <begin position="17"/>
        <end position="19"/>
    </location>
    <ligand>
        <name>FMN</name>
        <dbReference type="ChEBI" id="CHEBI:58210"/>
        <note>ligand shared between dimeric partners</note>
    </ligand>
</feature>